<evidence type="ECO:0000256" key="6">
    <source>
        <dbReference type="ARBA" id="ARBA00023015"/>
    </source>
</evidence>
<dbReference type="Gene3D" id="1.20.920.10">
    <property type="entry name" value="Bromodomain-like"/>
    <property type="match status" value="1"/>
</dbReference>
<evidence type="ECO:0000256" key="7">
    <source>
        <dbReference type="ARBA" id="ARBA00023117"/>
    </source>
</evidence>
<dbReference type="PROSITE" id="PS51204">
    <property type="entry name" value="HSA"/>
    <property type="match status" value="1"/>
</dbReference>
<keyword evidence="7 10" id="KW-0103">Bromodomain</keyword>
<dbReference type="PROSITE" id="PS51192">
    <property type="entry name" value="HELICASE_ATP_BIND_1"/>
    <property type="match status" value="1"/>
</dbReference>
<protein>
    <submittedName>
        <fullName evidence="17">Uncharacterized protein</fullName>
    </submittedName>
</protein>
<dbReference type="Gene3D" id="3.40.50.300">
    <property type="entry name" value="P-loop containing nucleotide triphosphate hydrolases"/>
    <property type="match status" value="1"/>
</dbReference>
<dbReference type="SMART" id="SM01314">
    <property type="entry name" value="SnAC"/>
    <property type="match status" value="1"/>
</dbReference>
<dbReference type="InterPro" id="IPR027417">
    <property type="entry name" value="P-loop_NTPase"/>
</dbReference>
<dbReference type="GO" id="GO:0006366">
    <property type="term" value="P:transcription by RNA polymerase II"/>
    <property type="evidence" value="ECO:0007669"/>
    <property type="project" value="UniProtKB-ARBA"/>
</dbReference>
<dbReference type="GO" id="GO:0042393">
    <property type="term" value="F:histone binding"/>
    <property type="evidence" value="ECO:0007669"/>
    <property type="project" value="InterPro"/>
</dbReference>
<feature type="region of interest" description="Disordered" evidence="11">
    <location>
        <begin position="329"/>
        <end position="349"/>
    </location>
</feature>
<dbReference type="OrthoDB" id="5857104at2759"/>
<dbReference type="FunFam" id="3.40.50.300:FF:000843">
    <property type="entry name" value="Chromatin structure-remodeling complex subunit snf21"/>
    <property type="match status" value="1"/>
</dbReference>
<keyword evidence="6" id="KW-0805">Transcription regulation</keyword>
<dbReference type="SUPFAM" id="SSF47370">
    <property type="entry name" value="Bromodomain"/>
    <property type="match status" value="1"/>
</dbReference>
<dbReference type="GO" id="GO:0005524">
    <property type="term" value="F:ATP binding"/>
    <property type="evidence" value="ECO:0007669"/>
    <property type="project" value="UniProtKB-KW"/>
</dbReference>
<dbReference type="SMART" id="SM00951">
    <property type="entry name" value="QLQ"/>
    <property type="match status" value="1"/>
</dbReference>
<dbReference type="SMART" id="SM00490">
    <property type="entry name" value="HELICc"/>
    <property type="match status" value="1"/>
</dbReference>
<feature type="region of interest" description="Disordered" evidence="11">
    <location>
        <begin position="1429"/>
        <end position="1450"/>
    </location>
</feature>
<dbReference type="GO" id="GO:0006338">
    <property type="term" value="P:chromatin remodeling"/>
    <property type="evidence" value="ECO:0007669"/>
    <property type="project" value="UniProtKB-ARBA"/>
</dbReference>
<feature type="domain" description="QLQ" evidence="16">
    <location>
        <begin position="97"/>
        <end position="132"/>
    </location>
</feature>
<dbReference type="PROSITE" id="PS51194">
    <property type="entry name" value="HELICASE_CTER"/>
    <property type="match status" value="1"/>
</dbReference>
<evidence type="ECO:0000256" key="10">
    <source>
        <dbReference type="PROSITE-ProRule" id="PRU00035"/>
    </source>
</evidence>
<keyword evidence="4" id="KW-0347">Helicase</keyword>
<comment type="subcellular location">
    <subcellularLocation>
        <location evidence="1">Nucleus</location>
    </subcellularLocation>
</comment>
<evidence type="ECO:0000256" key="4">
    <source>
        <dbReference type="ARBA" id="ARBA00022806"/>
    </source>
</evidence>
<keyword evidence="2" id="KW-0547">Nucleotide-binding</keyword>
<dbReference type="InterPro" id="IPR014012">
    <property type="entry name" value="HSA_dom"/>
</dbReference>
<dbReference type="GO" id="GO:0005694">
    <property type="term" value="C:chromosome"/>
    <property type="evidence" value="ECO:0007669"/>
    <property type="project" value="UniProtKB-ARBA"/>
</dbReference>
<dbReference type="GO" id="GO:0004386">
    <property type="term" value="F:helicase activity"/>
    <property type="evidence" value="ECO:0007669"/>
    <property type="project" value="UniProtKB-KW"/>
</dbReference>
<evidence type="ECO:0000313" key="17">
    <source>
        <dbReference type="EMBL" id="TIA91942.1"/>
    </source>
</evidence>
<dbReference type="PRINTS" id="PR00503">
    <property type="entry name" value="BROMODOMAIN"/>
</dbReference>
<evidence type="ECO:0000256" key="2">
    <source>
        <dbReference type="ARBA" id="ARBA00022741"/>
    </source>
</evidence>
<dbReference type="SMART" id="SM00573">
    <property type="entry name" value="HSA"/>
    <property type="match status" value="1"/>
</dbReference>
<comment type="caution">
    <text evidence="17">The sequence shown here is derived from an EMBL/GenBank/DDBJ whole genome shotgun (WGS) entry which is preliminary data.</text>
</comment>
<feature type="compositionally biased region" description="Low complexity" evidence="11">
    <location>
        <begin position="1379"/>
        <end position="1390"/>
    </location>
</feature>
<dbReference type="InterPro" id="IPR001487">
    <property type="entry name" value="Bromodomain"/>
</dbReference>
<evidence type="ECO:0000259" key="13">
    <source>
        <dbReference type="PROSITE" id="PS51192"/>
    </source>
</evidence>
<evidence type="ECO:0000259" key="16">
    <source>
        <dbReference type="PROSITE" id="PS51666"/>
    </source>
</evidence>
<dbReference type="Proteomes" id="UP000310189">
    <property type="component" value="Unassembled WGS sequence"/>
</dbReference>
<name>A0A4T0FT89_9BASI</name>
<evidence type="ECO:0000256" key="9">
    <source>
        <dbReference type="ARBA" id="ARBA00023242"/>
    </source>
</evidence>
<feature type="region of interest" description="Disordered" evidence="11">
    <location>
        <begin position="1123"/>
        <end position="1212"/>
    </location>
</feature>
<dbReference type="PANTHER" id="PTHR10799">
    <property type="entry name" value="SNF2/RAD54 HELICASE FAMILY"/>
    <property type="match status" value="1"/>
</dbReference>
<dbReference type="SMART" id="SM00487">
    <property type="entry name" value="DEXDc"/>
    <property type="match status" value="1"/>
</dbReference>
<dbReference type="Gene3D" id="1.20.5.170">
    <property type="match status" value="1"/>
</dbReference>
<dbReference type="EMBL" id="SPNW01000009">
    <property type="protein sequence ID" value="TIA91942.1"/>
    <property type="molecule type" value="Genomic_DNA"/>
</dbReference>
<dbReference type="FunFam" id="3.40.50.10810:FF:000008">
    <property type="entry name" value="Chromatin structure-remodeling complex subunit snf21"/>
    <property type="match status" value="1"/>
</dbReference>
<feature type="domain" description="HSA" evidence="15">
    <location>
        <begin position="340"/>
        <end position="412"/>
    </location>
</feature>
<dbReference type="InterPro" id="IPR000330">
    <property type="entry name" value="SNF2_N"/>
</dbReference>
<dbReference type="Pfam" id="PF00176">
    <property type="entry name" value="SNF2-rel_dom"/>
    <property type="match status" value="1"/>
</dbReference>
<feature type="domain" description="Helicase ATP-binding" evidence="13">
    <location>
        <begin position="529"/>
        <end position="693"/>
    </location>
</feature>
<evidence type="ECO:0000256" key="5">
    <source>
        <dbReference type="ARBA" id="ARBA00022840"/>
    </source>
</evidence>
<evidence type="ECO:0000256" key="8">
    <source>
        <dbReference type="ARBA" id="ARBA00023163"/>
    </source>
</evidence>
<evidence type="ECO:0000256" key="11">
    <source>
        <dbReference type="SAM" id="MobiDB-lite"/>
    </source>
</evidence>
<dbReference type="CDD" id="cd18793">
    <property type="entry name" value="SF2_C_SNF"/>
    <property type="match status" value="1"/>
</dbReference>
<dbReference type="InterPro" id="IPR036427">
    <property type="entry name" value="Bromodomain-like_sf"/>
</dbReference>
<dbReference type="InterPro" id="IPR049730">
    <property type="entry name" value="SNF2/RAD54-like_C"/>
</dbReference>
<dbReference type="Pfam" id="PF14619">
    <property type="entry name" value="SnAC"/>
    <property type="match status" value="1"/>
</dbReference>
<evidence type="ECO:0000259" key="12">
    <source>
        <dbReference type="PROSITE" id="PS50014"/>
    </source>
</evidence>
<dbReference type="InterPro" id="IPR014001">
    <property type="entry name" value="Helicase_ATP-bd"/>
</dbReference>
<feature type="region of interest" description="Disordered" evidence="11">
    <location>
        <begin position="1"/>
        <end position="23"/>
    </location>
</feature>
<dbReference type="SMART" id="SM00297">
    <property type="entry name" value="BROMO"/>
    <property type="match status" value="1"/>
</dbReference>
<feature type="domain" description="Bromo" evidence="12">
    <location>
        <begin position="1235"/>
        <end position="1305"/>
    </location>
</feature>
<dbReference type="GO" id="GO:0005634">
    <property type="term" value="C:nucleus"/>
    <property type="evidence" value="ECO:0007669"/>
    <property type="project" value="UniProtKB-SubCell"/>
</dbReference>
<dbReference type="InterPro" id="IPR001650">
    <property type="entry name" value="Helicase_C-like"/>
</dbReference>
<dbReference type="InterPro" id="IPR029295">
    <property type="entry name" value="SnAC"/>
</dbReference>
<dbReference type="GO" id="GO:1902494">
    <property type="term" value="C:catalytic complex"/>
    <property type="evidence" value="ECO:0007669"/>
    <property type="project" value="UniProtKB-ARBA"/>
</dbReference>
<gene>
    <name evidence="17" type="ORF">E3P99_00831</name>
</gene>
<evidence type="ECO:0000259" key="15">
    <source>
        <dbReference type="PROSITE" id="PS51204"/>
    </source>
</evidence>
<organism evidence="17 18">
    <name type="scientific">Wallemia hederae</name>
    <dbReference type="NCBI Taxonomy" id="1540922"/>
    <lineage>
        <taxon>Eukaryota</taxon>
        <taxon>Fungi</taxon>
        <taxon>Dikarya</taxon>
        <taxon>Basidiomycota</taxon>
        <taxon>Wallemiomycotina</taxon>
        <taxon>Wallemiomycetes</taxon>
        <taxon>Wallemiales</taxon>
        <taxon>Wallemiaceae</taxon>
        <taxon>Wallemia</taxon>
    </lineage>
</organism>
<keyword evidence="9" id="KW-0539">Nucleus</keyword>
<dbReference type="Pfam" id="PF07529">
    <property type="entry name" value="HSA"/>
    <property type="match status" value="1"/>
</dbReference>
<keyword evidence="3" id="KW-0378">Hydrolase</keyword>
<keyword evidence="5" id="KW-0067">ATP-binding</keyword>
<evidence type="ECO:0000313" key="18">
    <source>
        <dbReference type="Proteomes" id="UP000310189"/>
    </source>
</evidence>
<evidence type="ECO:0000256" key="3">
    <source>
        <dbReference type="ARBA" id="ARBA00022801"/>
    </source>
</evidence>
<keyword evidence="8" id="KW-0804">Transcription</keyword>
<accession>A0A4T0FT89</accession>
<reference evidence="17 18" key="1">
    <citation type="submission" date="2019-03" db="EMBL/GenBank/DDBJ databases">
        <title>Sequencing 23 genomes of Wallemia ichthyophaga.</title>
        <authorList>
            <person name="Gostincar C."/>
        </authorList>
    </citation>
    <scope>NUCLEOTIDE SEQUENCE [LARGE SCALE GENOMIC DNA]</scope>
    <source>
        <strain evidence="17 18">EXF-5753</strain>
    </source>
</reference>
<dbReference type="PROSITE" id="PS50014">
    <property type="entry name" value="BROMODOMAIN_2"/>
    <property type="match status" value="1"/>
</dbReference>
<sequence>MDFNQFNRQPQQMPAQQQQQFPPNLQNVMNRERVQAMIQRLNLLRSQGQNERTSPEYAQMVHFLRMFGQFQQARQQQLQQQQQQQQGDAQQSPAPQSLTPVQVNALKAQMATFQYASQNLPVPEHIQREAFEPAQYPVPPPPEDSMRDRTVGAVSELQNASEKKDVPQKPHEYESYISPLVYLEAGPESSSSSDTKNQRIIVPSVMPQGIDPYQLIEERNHFQQRRMYWRIQELEDMASTISDEPAHITGNDIIDQKAPADVDQKPQPGALTNLSSSDKMKALIELKALKLVEKQRALRQDVISAQSHATLLTTDRTAFRRFKKQSLREARATEQLERRQRSERDRKSRQKHLDYIMSIHNHANNVRQANRDAVSKAHKMGRAVLKLHGDVEKEEQKRVERVAKERLAALRNDDEEAYLKLIDTAKDTRITHLLSQTDTYLDSLTQNVLAQQNEVGMEENFNFEVEDGPATEATFGGRRQDDENEDQGKVSVDYYAVAHRVSEKVTTQPSILIGGQLKEYQLKGLQWMVSLYNNRLNGILADEMGLGKTIQTISLVTFLIERKRQPGPYLIIVPLSTLTNWAMEFEKWAPAVSVAVYKGPPQQRKATQNRMKQGFDVLLTTFEYVIKDRPILSKYNWVFMIMDEGHRLKNTESKLSQTLQQFYKTRYRLILTGTPLQNNLPELWALLNFVLPKIFNSVKSFDEWFNTPFANTGSNEKMDLNEEESLLVIKRLHKVLRPFLLRRLKKDVEKDLPDKVEKVVKCRMSPLQITLYNQMKKYGQMASMASADKNGAVGGSNKAGIKGLQNTIMQLRKIVNHPFVFDAIESAVNPASISDDKLYRVAGKFELLDRILPKLKATGHRVLIFFQMTAIMTIMEDYLAWRGLKHLRLDGSTKTEERSSLLNKFNDLDSDYFVFLLSTRAGGLGLNLQSADTVIIFDSDWNPHADLQAQDRAHRIGQKKEVRILRLITERSVEEQILARAQYKLEIDGKVIQAGKFDNKSTAEEREDFLRSILEQEAEEEEEAGDMNDDEINQLLARGEGEIEVFDRMDKERAENDKMLNQMKGIQGDHTGRLITDAELPEIYRTTFEWNPIIEANQEALEGGRRARAGVVYDDGLTEEQWVNALENDDTTIEEASRQKRDMAQQQQIAPVDTPELDTGKKRSRPSTKPATPVPSAPMGKRKRNPTVGTPNVDAEDDEPSNKKKKASVDAETKDRLKKVLLPFFEVVWTLTDEDGRPRSDLFKEVPSKKLYPDYALLIKNPVALNTIKRKIDRKSYQNARECLADFHLMCANCRTYNEPGSWVAEDADALQAGMDQAWNEKVLGTGVPGSELPAEASEPVKSEHVLGAAAQYAVPVQQAAAQQASQALPPQAQPQPQQPQQMMGVPMAQHPAQMPGAGVQQQMYQAPTGYGSVDPNAFIADPMYYQQQAFQQQQQQQQQQQAAYQQQQQEQMYQSYAADAYAQPPPPQ</sequence>
<feature type="region of interest" description="Disordered" evidence="11">
    <location>
        <begin position="75"/>
        <end position="96"/>
    </location>
</feature>
<evidence type="ECO:0000256" key="1">
    <source>
        <dbReference type="ARBA" id="ARBA00004123"/>
    </source>
</evidence>
<dbReference type="GO" id="GO:0016787">
    <property type="term" value="F:hydrolase activity"/>
    <property type="evidence" value="ECO:0007669"/>
    <property type="project" value="UniProtKB-KW"/>
</dbReference>
<keyword evidence="18" id="KW-1185">Reference proteome</keyword>
<dbReference type="PROSITE" id="PS51666">
    <property type="entry name" value="QLQ"/>
    <property type="match status" value="1"/>
</dbReference>
<feature type="region of interest" description="Disordered" evidence="11">
    <location>
        <begin position="1364"/>
        <end position="1399"/>
    </location>
</feature>
<feature type="domain" description="Helicase C-terminal" evidence="14">
    <location>
        <begin position="847"/>
        <end position="1008"/>
    </location>
</feature>
<dbReference type="Pfam" id="PF00271">
    <property type="entry name" value="Helicase_C"/>
    <property type="match status" value="1"/>
</dbReference>
<proteinExistence type="predicted"/>
<dbReference type="CDD" id="cd17996">
    <property type="entry name" value="DEXHc_SMARCA2_SMARCA4"/>
    <property type="match status" value="1"/>
</dbReference>
<dbReference type="Pfam" id="PF00439">
    <property type="entry name" value="Bromodomain"/>
    <property type="match status" value="1"/>
</dbReference>
<dbReference type="GO" id="GO:0006355">
    <property type="term" value="P:regulation of DNA-templated transcription"/>
    <property type="evidence" value="ECO:0007669"/>
    <property type="project" value="InterPro"/>
</dbReference>
<dbReference type="InterPro" id="IPR038718">
    <property type="entry name" value="SNF2-like_sf"/>
</dbReference>
<evidence type="ECO:0000259" key="14">
    <source>
        <dbReference type="PROSITE" id="PS51194"/>
    </source>
</evidence>
<dbReference type="InterPro" id="IPR014978">
    <property type="entry name" value="Gln-Leu-Gln_QLQ"/>
</dbReference>
<dbReference type="Gene3D" id="3.40.50.10810">
    <property type="entry name" value="Tandem AAA-ATPase domain"/>
    <property type="match status" value="1"/>
</dbReference>
<dbReference type="SUPFAM" id="SSF52540">
    <property type="entry name" value="P-loop containing nucleoside triphosphate hydrolases"/>
    <property type="match status" value="2"/>
</dbReference>